<dbReference type="EMBL" id="JBHLUX010000027">
    <property type="protein sequence ID" value="MFC0470884.1"/>
    <property type="molecule type" value="Genomic_DNA"/>
</dbReference>
<protein>
    <submittedName>
        <fullName evidence="2">CBO0543 family protein</fullName>
    </submittedName>
</protein>
<name>A0ABV6KC40_9BACI</name>
<keyword evidence="1" id="KW-1133">Transmembrane helix</keyword>
<evidence type="ECO:0000313" key="3">
    <source>
        <dbReference type="Proteomes" id="UP001589838"/>
    </source>
</evidence>
<keyword evidence="1" id="KW-0472">Membrane</keyword>
<keyword evidence="1" id="KW-0812">Transmembrane</keyword>
<feature type="transmembrane region" description="Helical" evidence="1">
    <location>
        <begin position="128"/>
        <end position="146"/>
    </location>
</feature>
<evidence type="ECO:0000256" key="1">
    <source>
        <dbReference type="SAM" id="Phobius"/>
    </source>
</evidence>
<feature type="transmembrane region" description="Helical" evidence="1">
    <location>
        <begin position="64"/>
        <end position="83"/>
    </location>
</feature>
<reference evidence="2 3" key="1">
    <citation type="submission" date="2024-09" db="EMBL/GenBank/DDBJ databases">
        <authorList>
            <person name="Sun Q."/>
            <person name="Mori K."/>
        </authorList>
    </citation>
    <scope>NUCLEOTIDE SEQUENCE [LARGE SCALE GENOMIC DNA]</scope>
    <source>
        <strain evidence="2 3">NCAIM B.02610</strain>
    </source>
</reference>
<proteinExistence type="predicted"/>
<sequence length="164" mass="19235">MLERSIIKLGIVFGIFSIITLFEKPSVKIWFPLYVINCLVNYIFDKVLVETKQVKYPIRLLPKIFKINVVYDYLVCPYLSIWYCQSTYHSKLSGIVGKLMLFATPQAIYEIILEKKTNSLEFTGNWRWLYSFFLVFVVKVISRGVLELFKLKTTKKDQPVKKSG</sequence>
<organism evidence="2 3">
    <name type="scientific">Halalkalibacter kiskunsagensis</name>
    <dbReference type="NCBI Taxonomy" id="1548599"/>
    <lineage>
        <taxon>Bacteria</taxon>
        <taxon>Bacillati</taxon>
        <taxon>Bacillota</taxon>
        <taxon>Bacilli</taxon>
        <taxon>Bacillales</taxon>
        <taxon>Bacillaceae</taxon>
        <taxon>Halalkalibacter</taxon>
    </lineage>
</organism>
<evidence type="ECO:0000313" key="2">
    <source>
        <dbReference type="EMBL" id="MFC0470884.1"/>
    </source>
</evidence>
<dbReference type="InterPro" id="IPR048147">
    <property type="entry name" value="CBO0543-like"/>
</dbReference>
<feature type="transmembrane region" description="Helical" evidence="1">
    <location>
        <begin position="6"/>
        <end position="22"/>
    </location>
</feature>
<feature type="transmembrane region" description="Helical" evidence="1">
    <location>
        <begin position="29"/>
        <end position="44"/>
    </location>
</feature>
<dbReference type="NCBIfam" id="NF041644">
    <property type="entry name" value="CBO0543_fam"/>
    <property type="match status" value="1"/>
</dbReference>
<accession>A0ABV6KC40</accession>
<dbReference type="RefSeq" id="WP_335960736.1">
    <property type="nucleotide sequence ID" value="NZ_JAXBLX010000012.1"/>
</dbReference>
<dbReference type="Proteomes" id="UP001589838">
    <property type="component" value="Unassembled WGS sequence"/>
</dbReference>
<gene>
    <name evidence="2" type="ORF">ACFFHM_10350</name>
</gene>
<keyword evidence="3" id="KW-1185">Reference proteome</keyword>
<comment type="caution">
    <text evidence="2">The sequence shown here is derived from an EMBL/GenBank/DDBJ whole genome shotgun (WGS) entry which is preliminary data.</text>
</comment>